<dbReference type="RefSeq" id="WP_123101307.1">
    <property type="nucleotide sequence ID" value="NZ_CP127527.1"/>
</dbReference>
<dbReference type="InterPro" id="IPR011324">
    <property type="entry name" value="Cytotoxic_necrot_fac-like_cat"/>
</dbReference>
<reference evidence="11" key="1">
    <citation type="submission" date="2018-10" db="EMBL/GenBank/DDBJ databases">
        <title>Acidithiobacillus sulfuriphilus sp. nov.: an extremely acidophilic sulfur-oxidizing chemolithotroph isolated from a neutral pH environment.</title>
        <authorList>
            <person name="Falagan C."/>
            <person name="Moya-Beltran A."/>
            <person name="Quatrini R."/>
            <person name="Johnson D.B."/>
        </authorList>
    </citation>
    <scope>NUCLEOTIDE SEQUENCE [LARGE SCALE GENOMIC DNA]</scope>
    <source>
        <strain evidence="11">CJ-2</strain>
    </source>
</reference>
<protein>
    <recommendedName>
        <fullName evidence="10">Purine nucleoside phosphorylase</fullName>
    </recommendedName>
</protein>
<name>A0A3M8S9W5_9PROT</name>
<dbReference type="CDD" id="cd16833">
    <property type="entry name" value="YfiH"/>
    <property type="match status" value="1"/>
</dbReference>
<evidence type="ECO:0000256" key="3">
    <source>
        <dbReference type="ARBA" id="ARBA00022679"/>
    </source>
</evidence>
<evidence type="ECO:0000256" key="9">
    <source>
        <dbReference type="ARBA" id="ARBA00049893"/>
    </source>
</evidence>
<sequence length="251" mass="26956">MAEPSFVVPDWPAPPDVRAVITLRAGGVSAEPYASFNLGEHVGDDAQRVAENRVRLQQQLGLPRPPAWLTQVHGTRVVELHGTEQCPLEADGAVTSQRGVVLAVLTADCLPVLACRRDGQRIGVFHAGWRGLLGGILEAGMAAMGTSPDEVLIYLGPAIGPSRFEVGAELREAFAAHDSTAQDCFHPGRDGRWLADIYALARQRLARAGVPAAAISGGEYCTVMEAERFFSYRRDGRCGRMATVIWREGGG</sequence>
<evidence type="ECO:0000256" key="4">
    <source>
        <dbReference type="ARBA" id="ARBA00022723"/>
    </source>
</evidence>
<keyword evidence="5" id="KW-0378">Hydrolase</keyword>
<comment type="catalytic activity">
    <reaction evidence="8">
        <text>adenosine + phosphate = alpha-D-ribose 1-phosphate + adenine</text>
        <dbReference type="Rhea" id="RHEA:27642"/>
        <dbReference type="ChEBI" id="CHEBI:16335"/>
        <dbReference type="ChEBI" id="CHEBI:16708"/>
        <dbReference type="ChEBI" id="CHEBI:43474"/>
        <dbReference type="ChEBI" id="CHEBI:57720"/>
        <dbReference type="EC" id="2.4.2.1"/>
    </reaction>
    <physiologicalReaction direction="left-to-right" evidence="8">
        <dbReference type="Rhea" id="RHEA:27643"/>
    </physiologicalReaction>
</comment>
<evidence type="ECO:0000313" key="11">
    <source>
        <dbReference type="EMBL" id="RNF76446.1"/>
    </source>
</evidence>
<evidence type="ECO:0000256" key="10">
    <source>
        <dbReference type="RuleBase" id="RU361274"/>
    </source>
</evidence>
<dbReference type="PANTHER" id="PTHR30616:SF2">
    <property type="entry name" value="PURINE NUCLEOSIDE PHOSPHORYLASE LACC1"/>
    <property type="match status" value="1"/>
</dbReference>
<comment type="catalytic activity">
    <reaction evidence="1">
        <text>inosine + phosphate = alpha-D-ribose 1-phosphate + hypoxanthine</text>
        <dbReference type="Rhea" id="RHEA:27646"/>
        <dbReference type="ChEBI" id="CHEBI:17368"/>
        <dbReference type="ChEBI" id="CHEBI:17596"/>
        <dbReference type="ChEBI" id="CHEBI:43474"/>
        <dbReference type="ChEBI" id="CHEBI:57720"/>
        <dbReference type="EC" id="2.4.2.1"/>
    </reaction>
    <physiologicalReaction direction="left-to-right" evidence="1">
        <dbReference type="Rhea" id="RHEA:27647"/>
    </physiologicalReaction>
</comment>
<dbReference type="Gene3D" id="3.60.140.10">
    <property type="entry name" value="CNF1/YfiH-like putative cysteine hydrolases"/>
    <property type="match status" value="1"/>
</dbReference>
<evidence type="ECO:0000256" key="6">
    <source>
        <dbReference type="ARBA" id="ARBA00022833"/>
    </source>
</evidence>
<comment type="catalytic activity">
    <reaction evidence="7">
        <text>adenosine + H2O + H(+) = inosine + NH4(+)</text>
        <dbReference type="Rhea" id="RHEA:24408"/>
        <dbReference type="ChEBI" id="CHEBI:15377"/>
        <dbReference type="ChEBI" id="CHEBI:15378"/>
        <dbReference type="ChEBI" id="CHEBI:16335"/>
        <dbReference type="ChEBI" id="CHEBI:17596"/>
        <dbReference type="ChEBI" id="CHEBI:28938"/>
        <dbReference type="EC" id="3.5.4.4"/>
    </reaction>
    <physiologicalReaction direction="left-to-right" evidence="7">
        <dbReference type="Rhea" id="RHEA:24409"/>
    </physiologicalReaction>
</comment>
<dbReference type="SUPFAM" id="SSF64438">
    <property type="entry name" value="CNF1/YfiH-like putative cysteine hydrolases"/>
    <property type="match status" value="1"/>
</dbReference>
<accession>A0A3M8S9W5</accession>
<comment type="catalytic activity">
    <reaction evidence="9">
        <text>S-methyl-5'-thioadenosine + phosphate = 5-(methylsulfanyl)-alpha-D-ribose 1-phosphate + adenine</text>
        <dbReference type="Rhea" id="RHEA:11852"/>
        <dbReference type="ChEBI" id="CHEBI:16708"/>
        <dbReference type="ChEBI" id="CHEBI:17509"/>
        <dbReference type="ChEBI" id="CHEBI:43474"/>
        <dbReference type="ChEBI" id="CHEBI:58533"/>
        <dbReference type="EC" id="2.4.2.28"/>
    </reaction>
    <physiologicalReaction direction="left-to-right" evidence="9">
        <dbReference type="Rhea" id="RHEA:11853"/>
    </physiologicalReaction>
</comment>
<organism evidence="11">
    <name type="scientific">Acidithiobacillus sulfuriphilus</name>
    <dbReference type="NCBI Taxonomy" id="1867749"/>
    <lineage>
        <taxon>Bacteria</taxon>
        <taxon>Pseudomonadati</taxon>
        <taxon>Pseudomonadota</taxon>
        <taxon>Acidithiobacillia</taxon>
        <taxon>Acidithiobacillales</taxon>
        <taxon>Acidithiobacillaceae</taxon>
        <taxon>Acidithiobacillus</taxon>
    </lineage>
</organism>
<evidence type="ECO:0000256" key="5">
    <source>
        <dbReference type="ARBA" id="ARBA00022801"/>
    </source>
</evidence>
<dbReference type="InterPro" id="IPR003730">
    <property type="entry name" value="Cu_polyphenol_OxRdtase"/>
</dbReference>
<keyword evidence="6" id="KW-0862">Zinc</keyword>
<gene>
    <name evidence="11" type="primary">pgeF</name>
    <name evidence="11" type="ORF">EC580_00740</name>
</gene>
<dbReference type="NCBIfam" id="TIGR00726">
    <property type="entry name" value="peptidoglycan editing factor PgeF"/>
    <property type="match status" value="1"/>
</dbReference>
<dbReference type="InterPro" id="IPR038371">
    <property type="entry name" value="Cu_polyphenol_OxRdtase_sf"/>
</dbReference>
<keyword evidence="4" id="KW-0479">Metal-binding</keyword>
<dbReference type="GO" id="GO:0016787">
    <property type="term" value="F:hydrolase activity"/>
    <property type="evidence" value="ECO:0007669"/>
    <property type="project" value="UniProtKB-KW"/>
</dbReference>
<dbReference type="GO" id="GO:0017061">
    <property type="term" value="F:S-methyl-5-thioadenosine phosphorylase activity"/>
    <property type="evidence" value="ECO:0007669"/>
    <property type="project" value="UniProtKB-EC"/>
</dbReference>
<comment type="caution">
    <text evidence="11">The sequence shown here is derived from an EMBL/GenBank/DDBJ whole genome shotgun (WGS) entry which is preliminary data.</text>
</comment>
<evidence type="ECO:0000256" key="8">
    <source>
        <dbReference type="ARBA" id="ARBA00048968"/>
    </source>
</evidence>
<dbReference type="Pfam" id="PF02578">
    <property type="entry name" value="Cu-oxidase_4"/>
    <property type="match status" value="1"/>
</dbReference>
<evidence type="ECO:0000256" key="2">
    <source>
        <dbReference type="ARBA" id="ARBA00007353"/>
    </source>
</evidence>
<proteinExistence type="inferred from homology"/>
<evidence type="ECO:0000256" key="1">
    <source>
        <dbReference type="ARBA" id="ARBA00000553"/>
    </source>
</evidence>
<evidence type="ECO:0000256" key="7">
    <source>
        <dbReference type="ARBA" id="ARBA00047989"/>
    </source>
</evidence>
<dbReference type="AlphaFoldDB" id="A0A3M8S9W5"/>
<dbReference type="GO" id="GO:0005507">
    <property type="term" value="F:copper ion binding"/>
    <property type="evidence" value="ECO:0007669"/>
    <property type="project" value="TreeGrafter"/>
</dbReference>
<dbReference type="EMBL" id="RIZI01000065">
    <property type="protein sequence ID" value="RNF76446.1"/>
    <property type="molecule type" value="Genomic_DNA"/>
</dbReference>
<dbReference type="PANTHER" id="PTHR30616">
    <property type="entry name" value="UNCHARACTERIZED PROTEIN YFIH"/>
    <property type="match status" value="1"/>
</dbReference>
<keyword evidence="3" id="KW-0808">Transferase</keyword>
<dbReference type="OrthoDB" id="4279at2"/>
<comment type="similarity">
    <text evidence="2 10">Belongs to the purine nucleoside phosphorylase YfiH/LACC1 family.</text>
</comment>